<evidence type="ECO:0000313" key="2">
    <source>
        <dbReference type="EMBL" id="CAI3988417.1"/>
    </source>
</evidence>
<evidence type="ECO:0000313" key="4">
    <source>
        <dbReference type="Proteomes" id="UP001152797"/>
    </source>
</evidence>
<sequence>MAASATRCRPSSPAALQHVLSCNPAPQADILSQWPERTCPEPSNQGDRGIDALLNGTNQWETDGRPDHFLFLDFGVEVDLSHVQLRCTGTRYDPKNVTILRGVAGITDVITEHLNLSREAQRAPDAVAVKASSLLTKGTWAVVKRASLKSGPDGRDKHAHTLRVHGAQA</sequence>
<accession>A0A9P1FW28</accession>
<dbReference type="InterPro" id="IPR008979">
    <property type="entry name" value="Galactose-bd-like_sf"/>
</dbReference>
<name>A0A9P1FW28_9DINO</name>
<reference evidence="3 4" key="2">
    <citation type="submission" date="2024-05" db="EMBL/GenBank/DDBJ databases">
        <authorList>
            <person name="Chen Y."/>
            <person name="Shah S."/>
            <person name="Dougan E. K."/>
            <person name="Thang M."/>
            <person name="Chan C."/>
        </authorList>
    </citation>
    <scope>NUCLEOTIDE SEQUENCE [LARGE SCALE GENOMIC DNA]</scope>
</reference>
<evidence type="ECO:0000256" key="1">
    <source>
        <dbReference type="SAM" id="MobiDB-lite"/>
    </source>
</evidence>
<dbReference type="EMBL" id="CAMXCT020001265">
    <property type="protein sequence ID" value="CAL1141792.1"/>
    <property type="molecule type" value="Genomic_DNA"/>
</dbReference>
<proteinExistence type="predicted"/>
<feature type="non-terminal residue" evidence="2">
    <location>
        <position position="169"/>
    </location>
</feature>
<protein>
    <submittedName>
        <fullName evidence="3">EF-hand domain-containing protein</fullName>
    </submittedName>
</protein>
<keyword evidence="4" id="KW-1185">Reference proteome</keyword>
<dbReference type="SUPFAM" id="SSF49785">
    <property type="entry name" value="Galactose-binding domain-like"/>
    <property type="match status" value="1"/>
</dbReference>
<organism evidence="2">
    <name type="scientific">Cladocopium goreaui</name>
    <dbReference type="NCBI Taxonomy" id="2562237"/>
    <lineage>
        <taxon>Eukaryota</taxon>
        <taxon>Sar</taxon>
        <taxon>Alveolata</taxon>
        <taxon>Dinophyceae</taxon>
        <taxon>Suessiales</taxon>
        <taxon>Symbiodiniaceae</taxon>
        <taxon>Cladocopium</taxon>
    </lineage>
</organism>
<dbReference type="AlphaFoldDB" id="A0A9P1FW28"/>
<dbReference type="EMBL" id="CAMXCT030001265">
    <property type="protein sequence ID" value="CAL4775729.1"/>
    <property type="molecule type" value="Genomic_DNA"/>
</dbReference>
<comment type="caution">
    <text evidence="2">The sequence shown here is derived from an EMBL/GenBank/DDBJ whole genome shotgun (WGS) entry which is preliminary data.</text>
</comment>
<evidence type="ECO:0000313" key="3">
    <source>
        <dbReference type="EMBL" id="CAL4775729.1"/>
    </source>
</evidence>
<dbReference type="Proteomes" id="UP001152797">
    <property type="component" value="Unassembled WGS sequence"/>
</dbReference>
<gene>
    <name evidence="2" type="ORF">C1SCF055_LOCUS15591</name>
</gene>
<dbReference type="EMBL" id="CAMXCT010001265">
    <property type="protein sequence ID" value="CAI3988417.1"/>
    <property type="molecule type" value="Genomic_DNA"/>
</dbReference>
<feature type="region of interest" description="Disordered" evidence="1">
    <location>
        <begin position="149"/>
        <end position="169"/>
    </location>
</feature>
<reference evidence="2" key="1">
    <citation type="submission" date="2022-10" db="EMBL/GenBank/DDBJ databases">
        <authorList>
            <person name="Chen Y."/>
            <person name="Dougan E. K."/>
            <person name="Chan C."/>
            <person name="Rhodes N."/>
            <person name="Thang M."/>
        </authorList>
    </citation>
    <scope>NUCLEOTIDE SEQUENCE</scope>
</reference>
<dbReference type="OrthoDB" id="10615555at2759"/>